<gene>
    <name evidence="9" type="ORF">BaRGS_00033136</name>
</gene>
<evidence type="ECO:0000256" key="1">
    <source>
        <dbReference type="ARBA" id="ARBA00004141"/>
    </source>
</evidence>
<dbReference type="AlphaFoldDB" id="A0ABD0JKX4"/>
<feature type="compositionally biased region" description="Basic residues" evidence="6">
    <location>
        <begin position="168"/>
        <end position="179"/>
    </location>
</feature>
<evidence type="ECO:0000256" key="2">
    <source>
        <dbReference type="ARBA" id="ARBA00022692"/>
    </source>
</evidence>
<comment type="subcellular location">
    <subcellularLocation>
        <location evidence="1">Membrane</location>
        <topology evidence="1">Multi-pass membrane protein</topology>
    </subcellularLocation>
</comment>
<feature type="region of interest" description="Disordered" evidence="6">
    <location>
        <begin position="167"/>
        <end position="213"/>
    </location>
</feature>
<keyword evidence="4 7" id="KW-0472">Membrane</keyword>
<reference evidence="9 10" key="1">
    <citation type="journal article" date="2023" name="Sci. Data">
        <title>Genome assembly of the Korean intertidal mud-creeper Batillaria attramentaria.</title>
        <authorList>
            <person name="Patra A.K."/>
            <person name="Ho P.T."/>
            <person name="Jun S."/>
            <person name="Lee S.J."/>
            <person name="Kim Y."/>
            <person name="Won Y.J."/>
        </authorList>
    </citation>
    <scope>NUCLEOTIDE SEQUENCE [LARGE SCALE GENOMIC DNA]</scope>
    <source>
        <strain evidence="9">Wonlab-2016</strain>
    </source>
</reference>
<evidence type="ECO:0000313" key="9">
    <source>
        <dbReference type="EMBL" id="KAK7475643.1"/>
    </source>
</evidence>
<feature type="compositionally biased region" description="Polar residues" evidence="6">
    <location>
        <begin position="645"/>
        <end position="679"/>
    </location>
</feature>
<evidence type="ECO:0000259" key="8">
    <source>
        <dbReference type="Pfam" id="PF12129"/>
    </source>
</evidence>
<name>A0ABD0JKX4_9CAEN</name>
<dbReference type="PANTHER" id="PTHR12680">
    <property type="entry name" value="PUTATIVE HOMEODOMAIN TRANSCRIPTION FACTOR PHTF"/>
    <property type="match status" value="1"/>
</dbReference>
<feature type="transmembrane region" description="Helical" evidence="7">
    <location>
        <begin position="99"/>
        <end position="120"/>
    </location>
</feature>
<evidence type="ECO:0000256" key="4">
    <source>
        <dbReference type="ARBA" id="ARBA00023136"/>
    </source>
</evidence>
<evidence type="ECO:0000256" key="3">
    <source>
        <dbReference type="ARBA" id="ARBA00022989"/>
    </source>
</evidence>
<evidence type="ECO:0000256" key="7">
    <source>
        <dbReference type="SAM" id="Phobius"/>
    </source>
</evidence>
<sequence>MENVHSAIAWYQKKIGSYDKQLWEQSVEKKLQKGLPNVHHAPRKTVRLKTEYIDVDLIRGSTFTKTKPQVPWIYITRKAFVRVLFFPFYYRWWVHQTSWSVFMMLLFLYTLQVITSVVYFRNVDGSIIEDELALTEVIVPISLMFLLGLIHSQTVLAHFSLKPPRRDARLRKQKKRQRHNNILSTEQQADASQSDRTRSQERRSGSRVSPPRTVPVINTLWNLPRVEVSGADQMVTQSSSSDRRAPLQCQGTVRSVRRVRIVEQVQRFDSTSRSSDIVQDFDDSVAGYISADDSAPNNGGASSTVVGEGAACVCCEKHRELAKSRDVTKVAEHEVHQGKVIEPEVVHQGTVAEPEVHRVTVAEPEVHQGTVDEPEEVYYQGACCNNSYHGVCYNNSGLHTGSGSDQTSHAGSRAAGCAALDADGGSSRNDDSCGFTPLGNLEVSRSQKDTSDSDSVTGKFEFVGLDCKDMQLSCDSECATYSSASEHSSQIETVVLGQSLSQSSTSELADRLAVTAAGEGEYLSHSSASDLRDDLNVQTSREGDCVLQSSSCEVCDCSFVEESSLQSSASERSAAQEGSSNSDLEGLPGLLTRGTRGDRGSVSEDTLDQKDEDNLSDTGHVSNSSNYNPSDSGPESDGEGDNLDDSLQLSVVKTVNTGSDNPTSEASSGQSLTLGSPQSPGVPLPTLTSSPRKEGESSASEPGSPDARLSPMGSGLRRRRRPSSNQGNGEQSDLTRARPLPPKLLGLRAHAQSRNTQTSGISSSENEAGQRSPESANKATMSSEEWEDRMQSDMTTSSSYSTSNSESELSENDNIVENEDDPLVHEIVPGGVFHGINLLQPPNAQNAANSHALQPDKVSCVIWEGNECKKVDLTALDIGWAIIDKVDNLPESSDYIFIGLVLSLCLGCVPVAYRLYFVKDMPAFLSYAFLEWLWIRFIASSWRQNLLIFNGIIQRLMLSCIFFFLLTVTDRTFKQRLLYAKHFSYLTSSRRARKFDMPHFRLSKVRNIKIWLSLRSYLKRRGPQRSVDVIVSASFYSSISLICLMCIQMLKDSDTYLDYLCNWELIVWCLALGIYIMRFMTLGLKINKKYRNLSVLITEQINLYLQMEQKPHKKEELTLANNVLRLAEDLLKELESPFKISGFSANPLIYNITKVVVLSAFSAVMTELLGFKLKLYKIKLKA</sequence>
<organism evidence="9 10">
    <name type="scientific">Batillaria attramentaria</name>
    <dbReference type="NCBI Taxonomy" id="370345"/>
    <lineage>
        <taxon>Eukaryota</taxon>
        <taxon>Metazoa</taxon>
        <taxon>Spiralia</taxon>
        <taxon>Lophotrochozoa</taxon>
        <taxon>Mollusca</taxon>
        <taxon>Gastropoda</taxon>
        <taxon>Caenogastropoda</taxon>
        <taxon>Sorbeoconcha</taxon>
        <taxon>Cerithioidea</taxon>
        <taxon>Batillariidae</taxon>
        <taxon>Batillaria</taxon>
    </lineage>
</organism>
<feature type="region of interest" description="Disordered" evidence="6">
    <location>
        <begin position="568"/>
        <end position="812"/>
    </location>
</feature>
<feature type="compositionally biased region" description="Basic and acidic residues" evidence="6">
    <location>
        <begin position="193"/>
        <end position="204"/>
    </location>
</feature>
<comment type="caution">
    <text evidence="9">The sequence shown here is derived from an EMBL/GenBank/DDBJ whole genome shotgun (WGS) entry which is preliminary data.</text>
</comment>
<dbReference type="InterPro" id="IPR021980">
    <property type="entry name" value="PHTF1/2_N"/>
</dbReference>
<evidence type="ECO:0000256" key="5">
    <source>
        <dbReference type="ARBA" id="ARBA00023180"/>
    </source>
</evidence>
<feature type="domain" description="PHTF1/2 N-terminal" evidence="8">
    <location>
        <begin position="3"/>
        <end position="157"/>
    </location>
</feature>
<feature type="compositionally biased region" description="Polar residues" evidence="6">
    <location>
        <begin position="752"/>
        <end position="783"/>
    </location>
</feature>
<feature type="compositionally biased region" description="Polar residues" evidence="6">
    <location>
        <begin position="180"/>
        <end position="192"/>
    </location>
</feature>
<feature type="transmembrane region" description="Helical" evidence="7">
    <location>
        <begin position="1065"/>
        <end position="1084"/>
    </location>
</feature>
<accession>A0ABD0JKX4</accession>
<feature type="compositionally biased region" description="Polar residues" evidence="6">
    <location>
        <begin position="725"/>
        <end position="734"/>
    </location>
</feature>
<keyword evidence="5" id="KW-0325">Glycoprotein</keyword>
<feature type="transmembrane region" description="Helical" evidence="7">
    <location>
        <begin position="895"/>
        <end position="917"/>
    </location>
</feature>
<dbReference type="GO" id="GO:0016020">
    <property type="term" value="C:membrane"/>
    <property type="evidence" value="ECO:0007669"/>
    <property type="project" value="UniProtKB-SubCell"/>
</dbReference>
<dbReference type="InterPro" id="IPR039775">
    <property type="entry name" value="PHTF1/2"/>
</dbReference>
<feature type="compositionally biased region" description="Basic and acidic residues" evidence="6">
    <location>
        <begin position="595"/>
        <end position="613"/>
    </location>
</feature>
<feature type="transmembrane region" description="Helical" evidence="7">
    <location>
        <begin position="1029"/>
        <end position="1050"/>
    </location>
</feature>
<dbReference type="Proteomes" id="UP001519460">
    <property type="component" value="Unassembled WGS sequence"/>
</dbReference>
<feature type="compositionally biased region" description="Acidic residues" evidence="6">
    <location>
        <begin position="634"/>
        <end position="644"/>
    </location>
</feature>
<keyword evidence="2 7" id="KW-0812">Transmembrane</keyword>
<keyword evidence="3 7" id="KW-1133">Transmembrane helix</keyword>
<feature type="compositionally biased region" description="Low complexity" evidence="6">
    <location>
        <begin position="568"/>
        <end position="594"/>
    </location>
</feature>
<evidence type="ECO:0000256" key="6">
    <source>
        <dbReference type="SAM" id="MobiDB-lite"/>
    </source>
</evidence>
<protein>
    <recommendedName>
        <fullName evidence="8">PHTF1/2 N-terminal domain-containing protein</fullName>
    </recommendedName>
</protein>
<feature type="transmembrane region" description="Helical" evidence="7">
    <location>
        <begin position="948"/>
        <end position="968"/>
    </location>
</feature>
<dbReference type="EMBL" id="JACVVK020000399">
    <property type="protein sequence ID" value="KAK7475643.1"/>
    <property type="molecule type" value="Genomic_DNA"/>
</dbReference>
<feature type="compositionally biased region" description="Polar residues" evidence="6">
    <location>
        <begin position="616"/>
        <end position="633"/>
    </location>
</feature>
<proteinExistence type="predicted"/>
<evidence type="ECO:0000313" key="10">
    <source>
        <dbReference type="Proteomes" id="UP001519460"/>
    </source>
</evidence>
<keyword evidence="10" id="KW-1185">Reference proteome</keyword>
<dbReference type="PANTHER" id="PTHR12680:SF6">
    <property type="entry name" value="PROTEIN PHTF"/>
    <property type="match status" value="1"/>
</dbReference>
<dbReference type="Pfam" id="PF12129">
    <property type="entry name" value="PHTF1-2_N"/>
    <property type="match status" value="1"/>
</dbReference>
<feature type="transmembrane region" description="Helical" evidence="7">
    <location>
        <begin position="132"/>
        <end position="150"/>
    </location>
</feature>
<feature type="compositionally biased region" description="Low complexity" evidence="6">
    <location>
        <begin position="697"/>
        <end position="715"/>
    </location>
</feature>
<feature type="compositionally biased region" description="Low complexity" evidence="6">
    <location>
        <begin position="792"/>
        <end position="807"/>
    </location>
</feature>